<feature type="region of interest" description="Disordered" evidence="1">
    <location>
        <begin position="461"/>
        <end position="480"/>
    </location>
</feature>
<gene>
    <name evidence="3" type="ORF">XNOV1_A013096</name>
</gene>
<feature type="region of interest" description="Disordered" evidence="1">
    <location>
        <begin position="177"/>
        <end position="211"/>
    </location>
</feature>
<evidence type="ECO:0000313" key="3">
    <source>
        <dbReference type="EMBL" id="CAJ1076341.1"/>
    </source>
</evidence>
<feature type="signal peptide" evidence="2">
    <location>
        <begin position="1"/>
        <end position="21"/>
    </location>
</feature>
<organism evidence="3 4">
    <name type="scientific">Xyrichtys novacula</name>
    <name type="common">Pearly razorfish</name>
    <name type="synonym">Hemipteronotus novacula</name>
    <dbReference type="NCBI Taxonomy" id="13765"/>
    <lineage>
        <taxon>Eukaryota</taxon>
        <taxon>Metazoa</taxon>
        <taxon>Chordata</taxon>
        <taxon>Craniata</taxon>
        <taxon>Vertebrata</taxon>
        <taxon>Euteleostomi</taxon>
        <taxon>Actinopterygii</taxon>
        <taxon>Neopterygii</taxon>
        <taxon>Teleostei</taxon>
        <taxon>Neoteleostei</taxon>
        <taxon>Acanthomorphata</taxon>
        <taxon>Eupercaria</taxon>
        <taxon>Labriformes</taxon>
        <taxon>Labridae</taxon>
        <taxon>Xyrichtys</taxon>
    </lineage>
</organism>
<accession>A0AAV1GR37</accession>
<reference evidence="3" key="1">
    <citation type="submission" date="2023-08" db="EMBL/GenBank/DDBJ databases">
        <authorList>
            <person name="Alioto T."/>
            <person name="Alioto T."/>
            <person name="Gomez Garrido J."/>
        </authorList>
    </citation>
    <scope>NUCLEOTIDE SEQUENCE</scope>
</reference>
<feature type="compositionally biased region" description="Basic and acidic residues" evidence="1">
    <location>
        <begin position="468"/>
        <end position="480"/>
    </location>
</feature>
<feature type="region of interest" description="Disordered" evidence="1">
    <location>
        <begin position="237"/>
        <end position="264"/>
    </location>
</feature>
<dbReference type="EMBL" id="OY660879">
    <property type="protein sequence ID" value="CAJ1076341.1"/>
    <property type="molecule type" value="Genomic_DNA"/>
</dbReference>
<dbReference type="Proteomes" id="UP001178508">
    <property type="component" value="Chromosome 16"/>
</dbReference>
<keyword evidence="2" id="KW-0732">Signal</keyword>
<protein>
    <submittedName>
        <fullName evidence="3">Fibroin heavy chain isoform X3</fullName>
    </submittedName>
</protein>
<name>A0AAV1GR37_XYRNO</name>
<feature type="chain" id="PRO_5043449298" evidence="2">
    <location>
        <begin position="22"/>
        <end position="723"/>
    </location>
</feature>
<dbReference type="AlphaFoldDB" id="A0AAV1GR37"/>
<evidence type="ECO:0000313" key="4">
    <source>
        <dbReference type="Proteomes" id="UP001178508"/>
    </source>
</evidence>
<evidence type="ECO:0000256" key="2">
    <source>
        <dbReference type="SAM" id="SignalP"/>
    </source>
</evidence>
<keyword evidence="4" id="KW-1185">Reference proteome</keyword>
<proteinExistence type="predicted"/>
<sequence>MLGRTLLQTSLVLWLAHQTLQGAVKPQTVSWGRVLPARGVGVGVKPGVTGALGAIGNRYGNKAMKAGLGRYPGAQLGVGGYRSLGLGGRAGLKQGGYATPGAYGASLGTGLPLGTGFTNGLGLGLGQGAKRGYGAGLGAVPGYGTLAGIGYPGARPGLSTAEDLGGPAVANLGQAVQELKRDKSSQSYGRRERTGELEMPSLGRSGVLGPAAPETSLRELKSLDPLVKSTGLRSLTHLDKQGRTLSQGRQSYEPTLTDRRGSTNHGATLAARGLRQQQVPLIQANTRTQGSPQIQHTGEYDSLIQRRPNCGSSRDFSDVLEMNHHEHLGSETQRAQGMVPRPHAGKDSKHLGHAVQPAQGEQNYQLPLPQTQEGRDGIFSLSQGQAPRRFVSAVADGQAVRDLGASPKGAKGSRIHGAIVVEDLTPSALNIRVQGVESHAPVSASRTQSLGIASIRGQAGEGVTVDGQEQKQLVHSEHDLKKSKALSIPGQTGRSNQAPSYIGGAGSYLGAQGLGAQGLGTQGLGTQGLGTQGLGTGGYGAGVGQGAYLGATGKLGAAAGLGQGGYPLGIAERSTGYGDGVTGYLGAMAGNGLSYGNGFTDGFGAALSTGAYAGQVQGALGALGTGLESAGGKYVGGAAQVPYGAAPVIPTGLEGEGGYPLAAQQVALGAEGAKTANKYVAGARYGAQQTGYGAQLGATQDALGEETGKFGGVNAALGNGYKG</sequence>
<feature type="region of interest" description="Disordered" evidence="1">
    <location>
        <begin position="329"/>
        <end position="352"/>
    </location>
</feature>
<feature type="compositionally biased region" description="Basic and acidic residues" evidence="1">
    <location>
        <begin position="178"/>
        <end position="196"/>
    </location>
</feature>
<evidence type="ECO:0000256" key="1">
    <source>
        <dbReference type="SAM" id="MobiDB-lite"/>
    </source>
</evidence>
<feature type="compositionally biased region" description="Polar residues" evidence="1">
    <location>
        <begin position="243"/>
        <end position="254"/>
    </location>
</feature>